<dbReference type="GO" id="GO:0003824">
    <property type="term" value="F:catalytic activity"/>
    <property type="evidence" value="ECO:0007669"/>
    <property type="project" value="InterPro"/>
</dbReference>
<sequence>FAMASNYNARPRPPEILVSGDRFEVIRPRETYEDLIRSESAR</sequence>
<dbReference type="Gene3D" id="2.40.37.10">
    <property type="entry name" value="Lyase, Ornithine Decarboxylase, Chain A, domain 1"/>
    <property type="match status" value="1"/>
</dbReference>
<protein>
    <recommendedName>
        <fullName evidence="2">Diaminopimelate decarboxylase</fullName>
    </recommendedName>
</protein>
<evidence type="ECO:0000313" key="1">
    <source>
        <dbReference type="EMBL" id="EQD67355.1"/>
    </source>
</evidence>
<proteinExistence type="predicted"/>
<gene>
    <name evidence="1" type="ORF">B1A_07742</name>
</gene>
<dbReference type="InterPro" id="IPR009006">
    <property type="entry name" value="Ala_racemase/Decarboxylase_C"/>
</dbReference>
<accession>T1CIK5</accession>
<organism evidence="1">
    <name type="scientific">mine drainage metagenome</name>
    <dbReference type="NCBI Taxonomy" id="410659"/>
    <lineage>
        <taxon>unclassified sequences</taxon>
        <taxon>metagenomes</taxon>
        <taxon>ecological metagenomes</taxon>
    </lineage>
</organism>
<name>T1CIK5_9ZZZZ</name>
<evidence type="ECO:0008006" key="2">
    <source>
        <dbReference type="Google" id="ProtNLM"/>
    </source>
</evidence>
<reference evidence="1" key="2">
    <citation type="journal article" date="2014" name="ISME J.">
        <title>Microbial stratification in low pH oxic and suboxic macroscopic growths along an acid mine drainage.</title>
        <authorList>
            <person name="Mendez-Garcia C."/>
            <person name="Mesa V."/>
            <person name="Sprenger R.R."/>
            <person name="Richter M."/>
            <person name="Diez M.S."/>
            <person name="Solano J."/>
            <person name="Bargiela R."/>
            <person name="Golyshina O.V."/>
            <person name="Manteca A."/>
            <person name="Ramos J.L."/>
            <person name="Gallego J.R."/>
            <person name="Llorente I."/>
            <person name="Martins Dos Santos V.A."/>
            <person name="Jensen O.N."/>
            <person name="Pelaez A.I."/>
            <person name="Sanchez J."/>
            <person name="Ferrer M."/>
        </authorList>
    </citation>
    <scope>NUCLEOTIDE SEQUENCE</scope>
</reference>
<feature type="non-terminal residue" evidence="1">
    <location>
        <position position="1"/>
    </location>
</feature>
<reference evidence="1" key="1">
    <citation type="submission" date="2013-08" db="EMBL/GenBank/DDBJ databases">
        <authorList>
            <person name="Mendez C."/>
            <person name="Richter M."/>
            <person name="Ferrer M."/>
            <person name="Sanchez J."/>
        </authorList>
    </citation>
    <scope>NUCLEOTIDE SEQUENCE</scope>
</reference>
<dbReference type="EMBL" id="AUZX01005560">
    <property type="protein sequence ID" value="EQD67355.1"/>
    <property type="molecule type" value="Genomic_DNA"/>
</dbReference>
<comment type="caution">
    <text evidence="1">The sequence shown here is derived from an EMBL/GenBank/DDBJ whole genome shotgun (WGS) entry which is preliminary data.</text>
</comment>
<dbReference type="SUPFAM" id="SSF50621">
    <property type="entry name" value="Alanine racemase C-terminal domain-like"/>
    <property type="match status" value="1"/>
</dbReference>
<dbReference type="AlphaFoldDB" id="T1CIK5"/>